<feature type="region of interest" description="Disordered" evidence="7">
    <location>
        <begin position="668"/>
        <end position="688"/>
    </location>
</feature>
<dbReference type="Pfam" id="PF21581">
    <property type="entry name" value="SCD"/>
    <property type="match status" value="1"/>
</dbReference>
<evidence type="ECO:0000256" key="1">
    <source>
        <dbReference type="ARBA" id="ARBA00001947"/>
    </source>
</evidence>
<keyword evidence="3" id="KW-0479">Metal-binding</keyword>
<comment type="similarity">
    <text evidence="2">Belongs to the universal ribosomal protein uS14 family.</text>
</comment>
<comment type="caution">
    <text evidence="9">The sequence shown here is derived from an EMBL/GenBank/DDBJ whole genome shotgun (WGS) entry which is preliminary data.</text>
</comment>
<dbReference type="HAMAP" id="MF_01364_A">
    <property type="entry name" value="Ribosomal_uS14_2_A"/>
    <property type="match status" value="1"/>
</dbReference>
<dbReference type="Pfam" id="PF08514">
    <property type="entry name" value="STAG"/>
    <property type="match status" value="1"/>
</dbReference>
<evidence type="ECO:0000256" key="6">
    <source>
        <dbReference type="ARBA" id="ARBA00023274"/>
    </source>
</evidence>
<evidence type="ECO:0000256" key="2">
    <source>
        <dbReference type="ARBA" id="ARBA00009083"/>
    </source>
</evidence>
<evidence type="ECO:0000256" key="4">
    <source>
        <dbReference type="ARBA" id="ARBA00022833"/>
    </source>
</evidence>
<evidence type="ECO:0000256" key="3">
    <source>
        <dbReference type="ARBA" id="ARBA00022723"/>
    </source>
</evidence>
<feature type="compositionally biased region" description="Acidic residues" evidence="7">
    <location>
        <begin position="76"/>
        <end position="93"/>
    </location>
</feature>
<dbReference type="PROSITE" id="PS51425">
    <property type="entry name" value="SCD"/>
    <property type="match status" value="1"/>
</dbReference>
<dbReference type="InterPro" id="IPR016024">
    <property type="entry name" value="ARM-type_fold"/>
</dbReference>
<evidence type="ECO:0000259" key="8">
    <source>
        <dbReference type="PROSITE" id="PS51425"/>
    </source>
</evidence>
<evidence type="ECO:0000313" key="10">
    <source>
        <dbReference type="Proteomes" id="UP000596902"/>
    </source>
</evidence>
<feature type="domain" description="SCD" evidence="8">
    <location>
        <begin position="370"/>
        <end position="455"/>
    </location>
</feature>
<feature type="region of interest" description="Disordered" evidence="7">
    <location>
        <begin position="1118"/>
        <end position="1226"/>
    </location>
</feature>
<dbReference type="InterPro" id="IPR056396">
    <property type="entry name" value="HEAT_SCC3-SA"/>
</dbReference>
<dbReference type="GO" id="GO:0008278">
    <property type="term" value="C:cohesin complex"/>
    <property type="evidence" value="ECO:0007669"/>
    <property type="project" value="TreeGrafter"/>
</dbReference>
<dbReference type="PANTHER" id="PTHR11199:SF0">
    <property type="entry name" value="LD34181P-RELATED"/>
    <property type="match status" value="1"/>
</dbReference>
<sequence>MVALLLTITEQSRATIMSAAESPSGADQVASSAARRKSGRVSKKPARFAPGASPTGSTKRKRGDDSDSGVDATEPPSEEESEESSEGEPDEEELRERRRRKKAKATARKPASKKAKTNGDSVSLAIRPANNATRKVSKRPRKAPIRKSALPDETEGLYADVFASGDRLEDVTAQWITRFNEHEAKALAEVVNLVLQASGCDLRINEDDISDPDNAPNRVAEIQEEFQQYEVTEYPLIAKAKDGGGQAFRNALHGFFVTLIQTVAQSGLLYESAELIENISVWLGAMSSTGNRPFRHTSTVASLAITTALAQVAADLVENTAKRVRQSEAEAKKSRVNKARVSAADHEIEEYNQKLEFVGSQLDDWFAAVYVHRYRDVDPRIRVDSVVALADWIITYPDKFFDGTKLRYLGWVLSDPVPSTRIEVLHQLARLFKDESKLAGLKTFTERFRPRIVEMATQDAEINVRAAAVDLLDILREAGFLEPDDIDSVGKLIFDSDAKVRKAVVGFFAENVNAAYEATVEEMGGEEALNEALAPPDEEEEEYHNPRLEWLKLKCLVDQLLSYDEDEAELPSQIQRMSPGTELLLIASGVESRRSLAAQALYDVIPEIRSWEVVAGYLLYDHSQTDQDESDDPEIVLRQTCQLEEKHETILLDILSAVVSSKLQRMAEAQKDKKKTKTQRENDMEDQSDMARRLSLLIPQLLKKFGALPETAALCLQIERELNLDVFEELRQNAALTALLDDINKQFLTHHNERVLGEAIKSILHAQGSEELRETVDLKVQALWDDLTNTFDALRRDKDLSVRGNLDQNILRGVSNVVLKIAQLVTVSDASVLDQLPAPPKTKGRGKKAALTTPPIDSVLQILERGVPVEDLDAEIEEADDTLVRHAMSVMLMYFMWKCRDCTTHVEEGTSMPEDELMSLVERRDTCITTLMSIMESRKGTDEVRLNAANLLLDVYTMFCTLRVKKDKGRVAKTPKKTQGRASNSANDDWEALCQDIDDNTTKLILQTLTAWENHLAKLTNKRLEEPDIDDDPIDPDDDPESDEEDAADESGVSEKRVRAALAEQSLDAFGGRIVHAVLVGALDSDGSGTVRKRLERNKMKLTPTWKEIVSHLDVVKQRKVAKKSNAKPNKSDAKSTKSAEVVELDSDEEDEEGQEPEHEVPGDEIEDEEMADGDDNAEQTNGVEQQSSENGEEPEKQPNGDDEETNDNPRQNPQPHIMSHESVWYSRPRTYGKGSRECRVCTHPAGLIRKYGLNICRQCFREKSSDIGFVKVCSASYFIPILHIMCTEEH</sequence>
<accession>A0A8H7BBU7</accession>
<keyword evidence="5" id="KW-0689">Ribosomal protein</keyword>
<feature type="compositionally biased region" description="Basic residues" evidence="7">
    <location>
        <begin position="97"/>
        <end position="116"/>
    </location>
</feature>
<feature type="region of interest" description="Disordered" evidence="7">
    <location>
        <begin position="18"/>
        <end position="122"/>
    </location>
</feature>
<dbReference type="InterPro" id="IPR020839">
    <property type="entry name" value="SCD"/>
</dbReference>
<protein>
    <submittedName>
        <fullName evidence="9">Stag-domain-containing protein</fullName>
    </submittedName>
</protein>
<evidence type="ECO:0000313" key="9">
    <source>
        <dbReference type="EMBL" id="KAF7678707.1"/>
    </source>
</evidence>
<comment type="cofactor">
    <cofactor evidence="1">
        <name>Zn(2+)</name>
        <dbReference type="ChEBI" id="CHEBI:29105"/>
    </cofactor>
</comment>
<dbReference type="Pfam" id="PF24571">
    <property type="entry name" value="HEAT_SCC3-SA"/>
    <property type="match status" value="1"/>
</dbReference>
<dbReference type="GO" id="GO:0015935">
    <property type="term" value="C:small ribosomal subunit"/>
    <property type="evidence" value="ECO:0007669"/>
    <property type="project" value="InterPro"/>
</dbReference>
<keyword evidence="4" id="KW-0862">Zinc</keyword>
<dbReference type="InterPro" id="IPR013721">
    <property type="entry name" value="STAG"/>
</dbReference>
<dbReference type="PANTHER" id="PTHR11199">
    <property type="entry name" value="STROMAL ANTIGEN"/>
    <property type="match status" value="1"/>
</dbReference>
<reference evidence="9" key="1">
    <citation type="submission" date="2020-01" db="EMBL/GenBank/DDBJ databases">
        <authorList>
            <person name="Feng Z.H.Z."/>
        </authorList>
    </citation>
    <scope>NUCLEOTIDE SEQUENCE</scope>
    <source>
        <strain evidence="9">CBS107.38</strain>
    </source>
</reference>
<dbReference type="FunFam" id="4.10.830.10:FF:000002">
    <property type="entry name" value="40S ribosomal protein S29"/>
    <property type="match status" value="1"/>
</dbReference>
<feature type="compositionally biased region" description="Polar residues" evidence="7">
    <location>
        <begin position="1179"/>
        <end position="1190"/>
    </location>
</feature>
<dbReference type="InterPro" id="IPR023676">
    <property type="entry name" value="Ribosomal_uS14_arc"/>
</dbReference>
<keyword evidence="6" id="KW-0687">Ribonucleoprotein</keyword>
<gene>
    <name evidence="9" type="ORF">GT037_004088</name>
</gene>
<feature type="compositionally biased region" description="Acidic residues" evidence="7">
    <location>
        <begin position="1143"/>
        <end position="1155"/>
    </location>
</feature>
<dbReference type="InterPro" id="IPR039744">
    <property type="entry name" value="RIbosomal_uS14_euk_arc"/>
</dbReference>
<dbReference type="SUPFAM" id="SSF48371">
    <property type="entry name" value="ARM repeat"/>
    <property type="match status" value="2"/>
</dbReference>
<feature type="compositionally biased region" description="Acidic residues" evidence="7">
    <location>
        <begin position="1163"/>
        <end position="1178"/>
    </location>
</feature>
<proteinExistence type="inferred from homology"/>
<dbReference type="GO" id="GO:0000785">
    <property type="term" value="C:chromatin"/>
    <property type="evidence" value="ECO:0007669"/>
    <property type="project" value="TreeGrafter"/>
</dbReference>
<dbReference type="GO" id="GO:0003682">
    <property type="term" value="F:chromatin binding"/>
    <property type="evidence" value="ECO:0007669"/>
    <property type="project" value="TreeGrafter"/>
</dbReference>
<reference evidence="9" key="2">
    <citation type="submission" date="2020-08" db="EMBL/GenBank/DDBJ databases">
        <title>Draft Genome Sequence of Cumin Blight Pathogen Alternaria burnsii.</title>
        <authorList>
            <person name="Feng Z."/>
        </authorList>
    </citation>
    <scope>NUCLEOTIDE SEQUENCE</scope>
    <source>
        <strain evidence="9">CBS107.38</strain>
    </source>
</reference>
<dbReference type="NCBIfam" id="NF004424">
    <property type="entry name" value="PRK05766.1"/>
    <property type="match status" value="1"/>
</dbReference>
<keyword evidence="10" id="KW-1185">Reference proteome</keyword>
<dbReference type="Proteomes" id="UP000596902">
    <property type="component" value="Unassembled WGS sequence"/>
</dbReference>
<dbReference type="Pfam" id="PF00253">
    <property type="entry name" value="Ribosomal_S14"/>
    <property type="match status" value="1"/>
</dbReference>
<dbReference type="GO" id="GO:0003735">
    <property type="term" value="F:structural constituent of ribosome"/>
    <property type="evidence" value="ECO:0007669"/>
    <property type="project" value="InterPro"/>
</dbReference>
<dbReference type="InterPro" id="IPR018271">
    <property type="entry name" value="Ribosomal_uS14_CS"/>
</dbReference>
<dbReference type="InterPro" id="IPR039662">
    <property type="entry name" value="Cohesin_Scc3/SA"/>
</dbReference>
<dbReference type="GeneID" id="62202313"/>
<name>A0A8H7BBU7_9PLEO</name>
<dbReference type="GO" id="GO:0008270">
    <property type="term" value="F:zinc ion binding"/>
    <property type="evidence" value="ECO:0007669"/>
    <property type="project" value="InterPro"/>
</dbReference>
<organism evidence="9 10">
    <name type="scientific">Alternaria burnsii</name>
    <dbReference type="NCBI Taxonomy" id="1187904"/>
    <lineage>
        <taxon>Eukaryota</taxon>
        <taxon>Fungi</taxon>
        <taxon>Dikarya</taxon>
        <taxon>Ascomycota</taxon>
        <taxon>Pezizomycotina</taxon>
        <taxon>Dothideomycetes</taxon>
        <taxon>Pleosporomycetidae</taxon>
        <taxon>Pleosporales</taxon>
        <taxon>Pleosporineae</taxon>
        <taxon>Pleosporaceae</taxon>
        <taxon>Alternaria</taxon>
        <taxon>Alternaria sect. Alternaria</taxon>
    </lineage>
</organism>
<dbReference type="GO" id="GO:0007062">
    <property type="term" value="P:sister chromatid cohesion"/>
    <property type="evidence" value="ECO:0007669"/>
    <property type="project" value="UniProtKB-ARBA"/>
</dbReference>
<dbReference type="GO" id="GO:0003723">
    <property type="term" value="F:RNA binding"/>
    <property type="evidence" value="ECO:0007669"/>
    <property type="project" value="InterPro"/>
</dbReference>
<evidence type="ECO:0000256" key="7">
    <source>
        <dbReference type="SAM" id="MobiDB-lite"/>
    </source>
</evidence>
<evidence type="ECO:0000256" key="5">
    <source>
        <dbReference type="ARBA" id="ARBA00022980"/>
    </source>
</evidence>
<dbReference type="RefSeq" id="XP_038788842.1">
    <property type="nucleotide sequence ID" value="XM_038929135.1"/>
</dbReference>
<dbReference type="PROSITE" id="PS00527">
    <property type="entry name" value="RIBOSOMAL_S14"/>
    <property type="match status" value="1"/>
</dbReference>
<dbReference type="GO" id="GO:0005634">
    <property type="term" value="C:nucleus"/>
    <property type="evidence" value="ECO:0007669"/>
    <property type="project" value="UniProtKB-ARBA"/>
</dbReference>
<dbReference type="InterPro" id="IPR001209">
    <property type="entry name" value="Ribosomal_uS14"/>
</dbReference>
<dbReference type="EMBL" id="JAAABM010000004">
    <property type="protein sequence ID" value="KAF7678707.1"/>
    <property type="molecule type" value="Genomic_DNA"/>
</dbReference>
<dbReference type="InterPro" id="IPR011989">
    <property type="entry name" value="ARM-like"/>
</dbReference>
<feature type="region of interest" description="Disordered" evidence="7">
    <location>
        <begin position="1023"/>
        <end position="1055"/>
    </location>
</feature>
<dbReference type="Gene3D" id="4.10.830.10">
    <property type="entry name" value="30s Ribosomal Protein S14, Chain N"/>
    <property type="match status" value="1"/>
</dbReference>
<dbReference type="InterPro" id="IPR043140">
    <property type="entry name" value="Ribosomal_uS14_sf"/>
</dbReference>
<dbReference type="GO" id="GO:0006412">
    <property type="term" value="P:translation"/>
    <property type="evidence" value="ECO:0007669"/>
    <property type="project" value="InterPro"/>
</dbReference>
<feature type="compositionally biased region" description="Basic residues" evidence="7">
    <location>
        <begin position="34"/>
        <end position="46"/>
    </location>
</feature>
<feature type="compositionally biased region" description="Acidic residues" evidence="7">
    <location>
        <begin position="1027"/>
        <end position="1049"/>
    </location>
</feature>
<dbReference type="Gene3D" id="1.25.10.10">
    <property type="entry name" value="Leucine-rich Repeat Variant"/>
    <property type="match status" value="1"/>
</dbReference>